<evidence type="ECO:0000313" key="17">
    <source>
        <dbReference type="EMBL" id="CPR22328.1"/>
    </source>
</evidence>
<dbReference type="InterPro" id="IPR004852">
    <property type="entry name" value="Di-haem_cyt_c_peroxidsae"/>
</dbReference>
<feature type="signal peptide" evidence="15">
    <location>
        <begin position="1"/>
        <end position="26"/>
    </location>
</feature>
<dbReference type="FunFam" id="1.10.760.10:FF:000019">
    <property type="entry name" value="Di-heme cytochrome C peroxidase"/>
    <property type="match status" value="1"/>
</dbReference>
<dbReference type="GO" id="GO:0030416">
    <property type="term" value="P:methylamine metabolic process"/>
    <property type="evidence" value="ECO:0007669"/>
    <property type="project" value="InterPro"/>
</dbReference>
<keyword evidence="4 13" id="KW-0349">Heme</keyword>
<evidence type="ECO:0000256" key="7">
    <source>
        <dbReference type="ARBA" id="ARBA00022764"/>
    </source>
</evidence>
<keyword evidence="10 14" id="KW-0408">Iron</keyword>
<dbReference type="Pfam" id="PF03150">
    <property type="entry name" value="CCP_MauG"/>
    <property type="match status" value="1"/>
</dbReference>
<dbReference type="SUPFAM" id="SSF46626">
    <property type="entry name" value="Cytochrome c"/>
    <property type="match status" value="2"/>
</dbReference>
<evidence type="ECO:0000256" key="10">
    <source>
        <dbReference type="ARBA" id="ARBA00023004"/>
    </source>
</evidence>
<evidence type="ECO:0000256" key="3">
    <source>
        <dbReference type="ARBA" id="ARBA00022448"/>
    </source>
</evidence>
<dbReference type="PROSITE" id="PS51007">
    <property type="entry name" value="CYTC"/>
    <property type="match status" value="2"/>
</dbReference>
<dbReference type="Proteomes" id="UP000033187">
    <property type="component" value="Chromosome 1"/>
</dbReference>
<keyword evidence="5 14" id="KW-0479">Metal-binding</keyword>
<dbReference type="PIRSF" id="PIRSF000294">
    <property type="entry name" value="Cytochrome-c_peroxidase"/>
    <property type="match status" value="1"/>
</dbReference>
<evidence type="ECO:0000256" key="14">
    <source>
        <dbReference type="PIRSR" id="PIRSR000294-2"/>
    </source>
</evidence>
<evidence type="ECO:0000256" key="6">
    <source>
        <dbReference type="ARBA" id="ARBA00022729"/>
    </source>
</evidence>
<evidence type="ECO:0000256" key="1">
    <source>
        <dbReference type="ARBA" id="ARBA00004418"/>
    </source>
</evidence>
<comment type="cofactor">
    <cofactor evidence="13">
        <name>heme</name>
        <dbReference type="ChEBI" id="CHEBI:30413"/>
    </cofactor>
    <text evidence="13">Binds 2 heme groups.</text>
</comment>
<dbReference type="InterPro" id="IPR026259">
    <property type="entry name" value="MauG/Cytc_peroxidase"/>
</dbReference>
<keyword evidence="3" id="KW-0813">Transport</keyword>
<evidence type="ECO:0000256" key="13">
    <source>
        <dbReference type="PIRSR" id="PIRSR000294-1"/>
    </source>
</evidence>
<dbReference type="GO" id="GO:0005509">
    <property type="term" value="F:calcium ion binding"/>
    <property type="evidence" value="ECO:0007669"/>
    <property type="project" value="InterPro"/>
</dbReference>
<dbReference type="EMBL" id="LN829119">
    <property type="protein sequence ID" value="CPR22328.1"/>
    <property type="molecule type" value="Genomic_DNA"/>
</dbReference>
<evidence type="ECO:0000256" key="4">
    <source>
        <dbReference type="ARBA" id="ARBA00022617"/>
    </source>
</evidence>
<evidence type="ECO:0000256" key="9">
    <source>
        <dbReference type="ARBA" id="ARBA00023002"/>
    </source>
</evidence>
<feature type="binding site" description="axial binding residue" evidence="14">
    <location>
        <position position="108"/>
    </location>
    <ligand>
        <name>heme c</name>
        <dbReference type="ChEBI" id="CHEBI:61717"/>
        <label>1</label>
    </ligand>
    <ligandPart>
        <name>Fe</name>
        <dbReference type="ChEBI" id="CHEBI:18248"/>
    </ligandPart>
</feature>
<comment type="subcellular location">
    <subcellularLocation>
        <location evidence="1">Periplasm</location>
    </subcellularLocation>
</comment>
<keyword evidence="9 17" id="KW-0560">Oxidoreductase</keyword>
<dbReference type="InterPro" id="IPR051395">
    <property type="entry name" value="Cytochrome_c_Peroxidase/MauG"/>
</dbReference>
<feature type="chain" id="PRO_5002306451" description="Methylamine utilization protein MauG" evidence="15">
    <location>
        <begin position="27"/>
        <end position="352"/>
    </location>
</feature>
<keyword evidence="8" id="KW-0249">Electron transport</keyword>
<keyword evidence="18" id="KW-1185">Reference proteome</keyword>
<dbReference type="NCBIfam" id="TIGR03791">
    <property type="entry name" value="TTQ_mauG"/>
    <property type="match status" value="1"/>
</dbReference>
<sequence length="352" mass="38879">MIRRGAQMSLSLAAIAFAAVSGLAEAGGITISTAAGDKIITLEALKERYERPDAIPFPKNNPYTEEKEKLGKKLFFDPRLSRSQIVSCATCHNPSLGWSDGLPKGVGHGMEPLERRSPPVLNLAWALSLMWDGRAHSLEQQALMPITAPQEMNMTMDDVVDRLRMVPGYRELFSEAFGETDSINAKNIVAALATYERTLVSHKAPFDLWVEGDEDAISAEAKRGFVTFNTKARCSACHAGWRFTDDSFHNIGLETDDVGRGKFTPPSVAIMKYAFKTPSLRDLRMQGPYMHDGSMADLDEVLEHYVKGGRKSPNLSPEMRPVKLSKTEQSDLIAFLETLRGPSVKPQLPDLP</sequence>
<feature type="domain" description="Cytochrome c" evidence="16">
    <location>
        <begin position="219"/>
        <end position="340"/>
    </location>
</feature>
<dbReference type="KEGG" id="fil:BN1229_v1_3771"/>
<dbReference type="InterPro" id="IPR009056">
    <property type="entry name" value="Cyt_c-like_dom"/>
</dbReference>
<dbReference type="GO" id="GO:0020037">
    <property type="term" value="F:heme binding"/>
    <property type="evidence" value="ECO:0007669"/>
    <property type="project" value="InterPro"/>
</dbReference>
<reference evidence="18" key="1">
    <citation type="submission" date="2015-02" db="EMBL/GenBank/DDBJ databases">
        <authorList>
            <person name="Chooi Y.-H."/>
        </authorList>
    </citation>
    <scope>NUCLEOTIDE SEQUENCE [LARGE SCALE GENOMIC DNA]</scope>
    <source>
        <strain evidence="18">strain Y</strain>
    </source>
</reference>
<evidence type="ECO:0000256" key="5">
    <source>
        <dbReference type="ARBA" id="ARBA00022723"/>
    </source>
</evidence>
<evidence type="ECO:0000256" key="11">
    <source>
        <dbReference type="ARBA" id="ARBA00058991"/>
    </source>
</evidence>
<evidence type="ECO:0000259" key="16">
    <source>
        <dbReference type="PROSITE" id="PS51007"/>
    </source>
</evidence>
<dbReference type="InterPro" id="IPR022394">
    <property type="entry name" value="Methylamine_utilis_MauG"/>
</dbReference>
<evidence type="ECO:0000256" key="8">
    <source>
        <dbReference type="ARBA" id="ARBA00022982"/>
    </source>
</evidence>
<proteinExistence type="predicted"/>
<comment type="pathway">
    <text evidence="2">One-carbon metabolism; methylamine degradation.</text>
</comment>
<dbReference type="AlphaFoldDB" id="A0A0D6JK33"/>
<accession>A0A0D6JK33</accession>
<feature type="domain" description="Cytochrome c" evidence="16">
    <location>
        <begin position="66"/>
        <end position="167"/>
    </location>
</feature>
<evidence type="ECO:0000256" key="15">
    <source>
        <dbReference type="SAM" id="SignalP"/>
    </source>
</evidence>
<evidence type="ECO:0000313" key="18">
    <source>
        <dbReference type="Proteomes" id="UP000033187"/>
    </source>
</evidence>
<dbReference type="PANTHER" id="PTHR30600">
    <property type="entry name" value="CYTOCHROME C PEROXIDASE-RELATED"/>
    <property type="match status" value="1"/>
</dbReference>
<feature type="binding site" description="covalent" evidence="13">
    <location>
        <position position="91"/>
    </location>
    <ligand>
        <name>heme c</name>
        <dbReference type="ChEBI" id="CHEBI:61717"/>
        <label>1</label>
    </ligand>
</feature>
<evidence type="ECO:0000256" key="12">
    <source>
        <dbReference type="ARBA" id="ARBA00073576"/>
    </source>
</evidence>
<keyword evidence="7" id="KW-0574">Periplasm</keyword>
<dbReference type="PANTHER" id="PTHR30600:SF10">
    <property type="entry name" value="BLL6722 PROTEIN"/>
    <property type="match status" value="1"/>
</dbReference>
<protein>
    <recommendedName>
        <fullName evidence="12">Methylamine utilization protein MauG</fullName>
    </recommendedName>
</protein>
<comment type="function">
    <text evidence="11">Involved in methylamine metabolism. Essential for the maturation of the beta subunit of MADH, presumably via a step in the biosynthesis of tryptophan tryptophylquinone (TTQ), the cofactor of MADH.</text>
</comment>
<feature type="binding site" description="axial binding residue" evidence="14">
    <location>
        <position position="238"/>
    </location>
    <ligand>
        <name>heme c</name>
        <dbReference type="ChEBI" id="CHEBI:61717"/>
        <label>2</label>
    </ligand>
    <ligandPart>
        <name>Fe</name>
        <dbReference type="ChEBI" id="CHEBI:18248"/>
    </ligandPart>
</feature>
<comment type="PTM">
    <text evidence="13">Binds 2 heme groups per subunit.</text>
</comment>
<gene>
    <name evidence="17" type="primary">mauG</name>
    <name evidence="17" type="ORF">YBN1229_v1_3761</name>
</gene>
<dbReference type="InterPro" id="IPR036909">
    <property type="entry name" value="Cyt_c-like_dom_sf"/>
</dbReference>
<feature type="binding site" description="covalent" evidence="13">
    <location>
        <position position="237"/>
    </location>
    <ligand>
        <name>heme c</name>
        <dbReference type="ChEBI" id="CHEBI:61717"/>
        <label>2</label>
    </ligand>
</feature>
<dbReference type="GO" id="GO:0009055">
    <property type="term" value="F:electron transfer activity"/>
    <property type="evidence" value="ECO:0007669"/>
    <property type="project" value="InterPro"/>
</dbReference>
<feature type="binding site" description="covalent" evidence="13">
    <location>
        <position position="88"/>
    </location>
    <ligand>
        <name>heme c</name>
        <dbReference type="ChEBI" id="CHEBI:61717"/>
        <label>1</label>
    </ligand>
</feature>
<organism evidence="17 18">
    <name type="scientific">Candidatus Filomicrobium marinum</name>
    <dbReference type="NCBI Taxonomy" id="1608628"/>
    <lineage>
        <taxon>Bacteria</taxon>
        <taxon>Pseudomonadati</taxon>
        <taxon>Pseudomonadota</taxon>
        <taxon>Alphaproteobacteria</taxon>
        <taxon>Hyphomicrobiales</taxon>
        <taxon>Hyphomicrobiaceae</taxon>
        <taxon>Filomicrobium</taxon>
    </lineage>
</organism>
<feature type="binding site" description="covalent" evidence="13">
    <location>
        <position position="234"/>
    </location>
    <ligand>
        <name>heme c</name>
        <dbReference type="ChEBI" id="CHEBI:61717"/>
        <label>2</label>
    </ligand>
</feature>
<dbReference type="GO" id="GO:0042597">
    <property type="term" value="C:periplasmic space"/>
    <property type="evidence" value="ECO:0007669"/>
    <property type="project" value="UniProtKB-SubCell"/>
</dbReference>
<feature type="binding site" description="axial binding residue" evidence="14">
    <location>
        <position position="92"/>
    </location>
    <ligand>
        <name>heme c</name>
        <dbReference type="ChEBI" id="CHEBI:61717"/>
        <label>1</label>
    </ligand>
    <ligandPart>
        <name>Fe</name>
        <dbReference type="ChEBI" id="CHEBI:18248"/>
    </ligandPart>
</feature>
<dbReference type="KEGG" id="fiy:BN1229_v1_3761"/>
<dbReference type="GO" id="GO:0004130">
    <property type="term" value="F:cytochrome-c peroxidase activity"/>
    <property type="evidence" value="ECO:0007669"/>
    <property type="project" value="TreeGrafter"/>
</dbReference>
<name>A0A0D6JK33_9HYPH</name>
<dbReference type="Gene3D" id="1.10.760.10">
    <property type="entry name" value="Cytochrome c-like domain"/>
    <property type="match status" value="2"/>
</dbReference>
<evidence type="ECO:0000256" key="2">
    <source>
        <dbReference type="ARBA" id="ARBA00004856"/>
    </source>
</evidence>
<keyword evidence="6 15" id="KW-0732">Signal</keyword>